<comment type="similarity">
    <text evidence="1">Belongs to the DsrF/TusC family.</text>
</comment>
<dbReference type="InterPro" id="IPR017462">
    <property type="entry name" value="Sulphur_relay_TusC/DsrF"/>
</dbReference>
<keyword evidence="2" id="KW-0808">Transferase</keyword>
<keyword evidence="3" id="KW-1185">Reference proteome</keyword>
<dbReference type="Pfam" id="PF02635">
    <property type="entry name" value="DsrE"/>
    <property type="match status" value="1"/>
</dbReference>
<dbReference type="Proteomes" id="UP000298050">
    <property type="component" value="Unassembled WGS sequence"/>
</dbReference>
<sequence length="126" mass="13425">MADVGTSTRKRQLLVLRHAPYHGAAARAAVDLALAMAAFEQDVELLFLGDGVLQLLKDQAADALGRKSLGRILSSLPLYDIERVYVDAAALARFAIAADALVLPVEPLAEAEIHALMNACDQLVSC</sequence>
<accession>A0A4Z0M254</accession>
<dbReference type="PANTHER" id="PTHR38780">
    <property type="entry name" value="PROTEIN TUSC"/>
    <property type="match status" value="1"/>
</dbReference>
<dbReference type="Gene3D" id="3.40.1260.10">
    <property type="entry name" value="DsrEFH-like"/>
    <property type="match status" value="1"/>
</dbReference>
<evidence type="ECO:0000313" key="3">
    <source>
        <dbReference type="Proteomes" id="UP000298050"/>
    </source>
</evidence>
<protein>
    <submittedName>
        <fullName evidence="2">Sulfurtransferase complex subunit TusC</fullName>
    </submittedName>
</protein>
<organism evidence="2 3">
    <name type="scientific">Mangrovimicrobium sediminis</name>
    <dbReference type="NCBI Taxonomy" id="2562682"/>
    <lineage>
        <taxon>Bacteria</taxon>
        <taxon>Pseudomonadati</taxon>
        <taxon>Pseudomonadota</taxon>
        <taxon>Gammaproteobacteria</taxon>
        <taxon>Cellvibrionales</taxon>
        <taxon>Halieaceae</taxon>
        <taxon>Mangrovimicrobium</taxon>
    </lineage>
</organism>
<dbReference type="EMBL" id="SRLE01000007">
    <property type="protein sequence ID" value="TGD73631.1"/>
    <property type="molecule type" value="Genomic_DNA"/>
</dbReference>
<evidence type="ECO:0000256" key="1">
    <source>
        <dbReference type="ARBA" id="ARBA00005996"/>
    </source>
</evidence>
<proteinExistence type="inferred from homology"/>
<dbReference type="InterPro" id="IPR027396">
    <property type="entry name" value="DsrEFH-like"/>
</dbReference>
<gene>
    <name evidence="2" type="primary">tusC</name>
    <name evidence="2" type="ORF">E4634_11480</name>
</gene>
<name>A0A4Z0M254_9GAMM</name>
<dbReference type="PANTHER" id="PTHR38780:SF1">
    <property type="entry name" value="PROTEIN TUSC"/>
    <property type="match status" value="1"/>
</dbReference>
<reference evidence="2 3" key="1">
    <citation type="submission" date="2019-04" db="EMBL/GenBank/DDBJ databases">
        <title>Taxonomy of novel Haliea sp. from mangrove soil of West Coast of India.</title>
        <authorList>
            <person name="Verma A."/>
            <person name="Kumar P."/>
            <person name="Krishnamurthi S."/>
        </authorList>
    </citation>
    <scope>NUCLEOTIDE SEQUENCE [LARGE SCALE GENOMIC DNA]</scope>
    <source>
        <strain evidence="2 3">SAOS-164</strain>
    </source>
</reference>
<dbReference type="NCBIfam" id="NF001238">
    <property type="entry name" value="PRK00211.1"/>
    <property type="match status" value="1"/>
</dbReference>
<dbReference type="GO" id="GO:0016740">
    <property type="term" value="F:transferase activity"/>
    <property type="evidence" value="ECO:0007669"/>
    <property type="project" value="UniProtKB-KW"/>
</dbReference>
<dbReference type="AlphaFoldDB" id="A0A4Z0M254"/>
<dbReference type="SUPFAM" id="SSF75169">
    <property type="entry name" value="DsrEFH-like"/>
    <property type="match status" value="1"/>
</dbReference>
<dbReference type="InterPro" id="IPR003787">
    <property type="entry name" value="Sulphur_relay_DsrE/F-like"/>
</dbReference>
<evidence type="ECO:0000313" key="2">
    <source>
        <dbReference type="EMBL" id="TGD73631.1"/>
    </source>
</evidence>
<dbReference type="NCBIfam" id="TIGR03010">
    <property type="entry name" value="sulf_tusC_dsrF"/>
    <property type="match status" value="1"/>
</dbReference>
<comment type="caution">
    <text evidence="2">The sequence shown here is derived from an EMBL/GenBank/DDBJ whole genome shotgun (WGS) entry which is preliminary data.</text>
</comment>